<evidence type="ECO:0000313" key="2">
    <source>
        <dbReference type="Proteomes" id="UP000297703"/>
    </source>
</evidence>
<keyword evidence="2" id="KW-1185">Reference proteome</keyword>
<reference evidence="1 2" key="1">
    <citation type="submission" date="2019-04" db="EMBL/GenBank/DDBJ databases">
        <title>Draft genome of the big-headed turtle Platysternon megacephalum.</title>
        <authorList>
            <person name="Gong S."/>
        </authorList>
    </citation>
    <scope>NUCLEOTIDE SEQUENCE [LARGE SCALE GENOMIC DNA]</scope>
    <source>
        <strain evidence="1">DO16091913</strain>
        <tissue evidence="1">Muscle</tissue>
    </source>
</reference>
<protein>
    <submittedName>
        <fullName evidence="1">Desmoglein-2-like</fullName>
    </submittedName>
</protein>
<name>A0A4D9EZX8_9SAUR</name>
<comment type="caution">
    <text evidence="1">The sequence shown here is derived from an EMBL/GenBank/DDBJ whole genome shotgun (WGS) entry which is preliminary data.</text>
</comment>
<dbReference type="AlphaFoldDB" id="A0A4D9EZX8"/>
<reference evidence="1 2" key="2">
    <citation type="submission" date="2019-04" db="EMBL/GenBank/DDBJ databases">
        <title>The genome sequence of big-headed turtle.</title>
        <authorList>
            <person name="Gong S."/>
        </authorList>
    </citation>
    <scope>NUCLEOTIDE SEQUENCE [LARGE SCALE GENOMIC DNA]</scope>
    <source>
        <strain evidence="1">DO16091913</strain>
        <tissue evidence="1">Muscle</tissue>
    </source>
</reference>
<proteinExistence type="predicted"/>
<accession>A0A4D9EZX8</accession>
<evidence type="ECO:0000313" key="1">
    <source>
        <dbReference type="EMBL" id="TFK12688.1"/>
    </source>
</evidence>
<dbReference type="EMBL" id="QXTE01000020">
    <property type="protein sequence ID" value="TFK12688.1"/>
    <property type="molecule type" value="Genomic_DNA"/>
</dbReference>
<organism evidence="1 2">
    <name type="scientific">Platysternon megacephalum</name>
    <name type="common">big-headed turtle</name>
    <dbReference type="NCBI Taxonomy" id="55544"/>
    <lineage>
        <taxon>Eukaryota</taxon>
        <taxon>Metazoa</taxon>
        <taxon>Chordata</taxon>
        <taxon>Craniata</taxon>
        <taxon>Vertebrata</taxon>
        <taxon>Euteleostomi</taxon>
        <taxon>Archelosauria</taxon>
        <taxon>Testudinata</taxon>
        <taxon>Testudines</taxon>
        <taxon>Cryptodira</taxon>
        <taxon>Durocryptodira</taxon>
        <taxon>Testudinoidea</taxon>
        <taxon>Platysternidae</taxon>
        <taxon>Platysternon</taxon>
    </lineage>
</organism>
<gene>
    <name evidence="1" type="ORF">DR999_PMT04029</name>
</gene>
<sequence length="126" mass="14153">MPRTVIKWAVENPGTLCGKMRVPINAENHSNEASPFECSFIQEVKEEGQVVVLINEGTEEAKISDICKKAKFNTHRRSCGHKRKLGLNHSLASVYADGERSWFLCTAAQPHDKTNALVWNSRAERC</sequence>
<dbReference type="Proteomes" id="UP000297703">
    <property type="component" value="Unassembled WGS sequence"/>
</dbReference>